<dbReference type="InterPro" id="IPR029058">
    <property type="entry name" value="AB_hydrolase_fold"/>
</dbReference>
<name>A0A7I7QM86_9MYCO</name>
<keyword evidence="2" id="KW-1185">Reference proteome</keyword>
<dbReference type="AlphaFoldDB" id="A0A7I7QM86"/>
<reference evidence="1 2" key="1">
    <citation type="journal article" date="2019" name="Emerg. Microbes Infect.">
        <title>Comprehensive subspecies identification of 175 nontuberculous mycobacteria species based on 7547 genomic profiles.</title>
        <authorList>
            <person name="Matsumoto Y."/>
            <person name="Kinjo T."/>
            <person name="Motooka D."/>
            <person name="Nabeya D."/>
            <person name="Jung N."/>
            <person name="Uechi K."/>
            <person name="Horii T."/>
            <person name="Iida T."/>
            <person name="Fujita J."/>
            <person name="Nakamura S."/>
        </authorList>
    </citation>
    <scope>NUCLEOTIDE SEQUENCE [LARGE SCALE GENOMIC DNA]</scope>
    <source>
        <strain evidence="1 2">JCM 17899</strain>
    </source>
</reference>
<dbReference type="RefSeq" id="WP_308206609.1">
    <property type="nucleotide sequence ID" value="NZ_AP022588.1"/>
</dbReference>
<dbReference type="SUPFAM" id="SSF53474">
    <property type="entry name" value="alpha/beta-Hydrolases"/>
    <property type="match status" value="1"/>
</dbReference>
<dbReference type="Proteomes" id="UP000467193">
    <property type="component" value="Chromosome"/>
</dbReference>
<sequence>MLRNGITGDLVNGFNTPTAARRVFFSSATAESDVVRYSAKLCNDSQLVAYDALRPIAHPERVTTPVLVLGAQLDAVITLAEITATAKAYGSDAEVFPDMGHNMMLEPGLAAVAERIDTWVSGQG</sequence>
<dbReference type="KEGG" id="msei:MSEDJ_15390"/>
<accession>A0A7I7QM86</accession>
<organism evidence="1 2">
    <name type="scientific">Mycolicibacterium sediminis</name>
    <dbReference type="NCBI Taxonomy" id="1286180"/>
    <lineage>
        <taxon>Bacteria</taxon>
        <taxon>Bacillati</taxon>
        <taxon>Actinomycetota</taxon>
        <taxon>Actinomycetes</taxon>
        <taxon>Mycobacteriales</taxon>
        <taxon>Mycobacteriaceae</taxon>
        <taxon>Mycolicibacterium</taxon>
    </lineage>
</organism>
<proteinExistence type="predicted"/>
<evidence type="ECO:0008006" key="3">
    <source>
        <dbReference type="Google" id="ProtNLM"/>
    </source>
</evidence>
<evidence type="ECO:0000313" key="2">
    <source>
        <dbReference type="Proteomes" id="UP000467193"/>
    </source>
</evidence>
<protein>
    <recommendedName>
        <fullName evidence="3">Alpha/beta hydrolase</fullName>
    </recommendedName>
</protein>
<dbReference type="Gene3D" id="3.40.50.1820">
    <property type="entry name" value="alpha/beta hydrolase"/>
    <property type="match status" value="1"/>
</dbReference>
<gene>
    <name evidence="1" type="ORF">MSEDJ_15390</name>
</gene>
<evidence type="ECO:0000313" key="1">
    <source>
        <dbReference type="EMBL" id="BBY27443.1"/>
    </source>
</evidence>
<dbReference type="EMBL" id="AP022588">
    <property type="protein sequence ID" value="BBY27443.1"/>
    <property type="molecule type" value="Genomic_DNA"/>
</dbReference>